<comment type="similarity">
    <text evidence="3">Belongs to the Nudix hydrolase family.</text>
</comment>
<reference evidence="5 6" key="1">
    <citation type="submission" date="2019-06" db="EMBL/GenBank/DDBJ databases">
        <title>Genomic Encyclopedia of Type Strains, Phase IV (KMG-V): Genome sequencing to study the core and pangenomes of soil and plant-associated prokaryotes.</title>
        <authorList>
            <person name="Whitman W."/>
        </authorList>
    </citation>
    <scope>NUCLEOTIDE SEQUENCE [LARGE SCALE GENOMIC DNA]</scope>
    <source>
        <strain evidence="5 6">BR 11880</strain>
    </source>
</reference>
<comment type="caution">
    <text evidence="5">The sequence shown here is derived from an EMBL/GenBank/DDBJ whole genome shotgun (WGS) entry which is preliminary data.</text>
</comment>
<dbReference type="InterPro" id="IPR000086">
    <property type="entry name" value="NUDIX_hydrolase_dom"/>
</dbReference>
<dbReference type="PRINTS" id="PR00502">
    <property type="entry name" value="NUDIXFAMILY"/>
</dbReference>
<dbReference type="CDD" id="cd04673">
    <property type="entry name" value="NUDIX_ADPRase"/>
    <property type="match status" value="1"/>
</dbReference>
<dbReference type="PROSITE" id="PS51462">
    <property type="entry name" value="NUDIX"/>
    <property type="match status" value="1"/>
</dbReference>
<dbReference type="SUPFAM" id="SSF55811">
    <property type="entry name" value="Nudix"/>
    <property type="match status" value="1"/>
</dbReference>
<dbReference type="EMBL" id="VITN01000036">
    <property type="protein sequence ID" value="TWB10097.1"/>
    <property type="molecule type" value="Genomic_DNA"/>
</dbReference>
<comment type="cofactor">
    <cofactor evidence="1">
        <name>Mg(2+)</name>
        <dbReference type="ChEBI" id="CHEBI:18420"/>
    </cofactor>
</comment>
<dbReference type="AlphaFoldDB" id="A0A560EL89"/>
<proteinExistence type="inferred from homology"/>
<dbReference type="InterPro" id="IPR020084">
    <property type="entry name" value="NUDIX_hydrolase_CS"/>
</dbReference>
<dbReference type="RefSeq" id="WP_211115404.1">
    <property type="nucleotide sequence ID" value="NZ_VITN01000036.1"/>
</dbReference>
<dbReference type="Proteomes" id="UP000319859">
    <property type="component" value="Unassembled WGS sequence"/>
</dbReference>
<sequence>MPTETSGPLPAASAPRPIAAVIAVVSHEGRILLVRRANPPDAGFWGFPGGKIEAGETIENAAVRELLEETGVRAAPLRAFTAVDAFDHDEQGQLRQHFVLIAVLCKWTSGEPMAGDDALEARWFHLDELDEAGLALSLDVAKVARQADSLRAEAFAPVA</sequence>
<feature type="domain" description="Nudix hydrolase" evidence="4">
    <location>
        <begin position="15"/>
        <end position="148"/>
    </location>
</feature>
<dbReference type="Pfam" id="PF00293">
    <property type="entry name" value="NUDIX"/>
    <property type="match status" value="1"/>
</dbReference>
<accession>A0A560EL89</accession>
<evidence type="ECO:0000256" key="2">
    <source>
        <dbReference type="ARBA" id="ARBA00022801"/>
    </source>
</evidence>
<dbReference type="InterPro" id="IPR015797">
    <property type="entry name" value="NUDIX_hydrolase-like_dom_sf"/>
</dbReference>
<protein>
    <submittedName>
        <fullName evidence="5">8-oxo-dGTP diphosphatase</fullName>
    </submittedName>
</protein>
<keyword evidence="2 3" id="KW-0378">Hydrolase</keyword>
<evidence type="ECO:0000259" key="4">
    <source>
        <dbReference type="PROSITE" id="PS51462"/>
    </source>
</evidence>
<gene>
    <name evidence="5" type="ORF">FBZ89_13634</name>
</gene>
<dbReference type="PROSITE" id="PS00893">
    <property type="entry name" value="NUDIX_BOX"/>
    <property type="match status" value="1"/>
</dbReference>
<evidence type="ECO:0000313" key="5">
    <source>
        <dbReference type="EMBL" id="TWB10097.1"/>
    </source>
</evidence>
<evidence type="ECO:0000313" key="6">
    <source>
        <dbReference type="Proteomes" id="UP000319859"/>
    </source>
</evidence>
<name>A0A560EL89_9PROT</name>
<dbReference type="InterPro" id="IPR020476">
    <property type="entry name" value="Nudix_hydrolase"/>
</dbReference>
<dbReference type="PANTHER" id="PTHR43736">
    <property type="entry name" value="ADP-RIBOSE PYROPHOSPHATASE"/>
    <property type="match status" value="1"/>
</dbReference>
<dbReference type="PANTHER" id="PTHR43736:SF1">
    <property type="entry name" value="DIHYDRONEOPTERIN TRIPHOSPHATE DIPHOSPHATASE"/>
    <property type="match status" value="1"/>
</dbReference>
<organism evidence="5 6">
    <name type="scientific">Nitrospirillum amazonense</name>
    <dbReference type="NCBI Taxonomy" id="28077"/>
    <lineage>
        <taxon>Bacteria</taxon>
        <taxon>Pseudomonadati</taxon>
        <taxon>Pseudomonadota</taxon>
        <taxon>Alphaproteobacteria</taxon>
        <taxon>Rhodospirillales</taxon>
        <taxon>Azospirillaceae</taxon>
        <taxon>Nitrospirillum</taxon>
    </lineage>
</organism>
<dbReference type="Gene3D" id="3.90.79.10">
    <property type="entry name" value="Nucleoside Triphosphate Pyrophosphohydrolase"/>
    <property type="match status" value="1"/>
</dbReference>
<evidence type="ECO:0000256" key="3">
    <source>
        <dbReference type="RuleBase" id="RU003476"/>
    </source>
</evidence>
<dbReference type="GO" id="GO:0016787">
    <property type="term" value="F:hydrolase activity"/>
    <property type="evidence" value="ECO:0007669"/>
    <property type="project" value="UniProtKB-KW"/>
</dbReference>
<evidence type="ECO:0000256" key="1">
    <source>
        <dbReference type="ARBA" id="ARBA00001946"/>
    </source>
</evidence>